<comment type="subunit">
    <text evidence="3">Component of the 30S ribosomal translation pre-initiation complex which assembles on the 30S ribosome in the order IF-2 and IF-3, IF-1 and N-formylmethionyl-tRNA(fMet); mRNA recruitment can occur at any time during PIC assembly.</text>
</comment>
<dbReference type="PANTHER" id="PTHR33370">
    <property type="entry name" value="TRANSLATION INITIATION FACTOR IF-1, CHLOROPLASTIC"/>
    <property type="match status" value="1"/>
</dbReference>
<comment type="caution">
    <text evidence="10">The sequence shown here is derived from an EMBL/GenBank/DDBJ whole genome shotgun (WGS) entry which is preliminary data.</text>
</comment>
<name>A0ABP0KCB4_9DINO</name>
<evidence type="ECO:0000256" key="4">
    <source>
        <dbReference type="ARBA" id="ARBA00022540"/>
    </source>
</evidence>
<evidence type="ECO:0000256" key="1">
    <source>
        <dbReference type="ARBA" id="ARBA00003935"/>
    </source>
</evidence>
<dbReference type="NCBIfam" id="TIGR00008">
    <property type="entry name" value="infA"/>
    <property type="match status" value="1"/>
</dbReference>
<evidence type="ECO:0000313" key="10">
    <source>
        <dbReference type="EMBL" id="CAK9023722.1"/>
    </source>
</evidence>
<dbReference type="InterPro" id="IPR004368">
    <property type="entry name" value="TIF_IF1"/>
</dbReference>
<dbReference type="InterPro" id="IPR006196">
    <property type="entry name" value="RNA-binding_domain_S1_IF1"/>
</dbReference>
<evidence type="ECO:0000256" key="2">
    <source>
        <dbReference type="ARBA" id="ARBA00010939"/>
    </source>
</evidence>
<dbReference type="CDD" id="cd04451">
    <property type="entry name" value="S1_IF1"/>
    <property type="match status" value="1"/>
</dbReference>
<dbReference type="InterPro" id="IPR012340">
    <property type="entry name" value="NA-bd_OB-fold"/>
</dbReference>
<comment type="function">
    <text evidence="1">One of the essential components for the initiation of protein synthesis. Stabilizes the binding of IF-2 and IF-3 on the 30S subunit to which N-formylmethionyl-tRNA(fMet) subsequently binds. Helps modulate mRNA selection, yielding the 30S pre-initiation complex (PIC). Upon addition of the 50S ribosomal subunit IF-1, IF-2 and IF-3 are released leaving the mature 70S translation initiation complex.</text>
</comment>
<dbReference type="Proteomes" id="UP001642484">
    <property type="component" value="Unassembled WGS sequence"/>
</dbReference>
<sequence length="202" mass="22829">MPQKLAHLSSELCRTEVRKRWVFICGPIMCFLAMTHQQISCQALCGTQISMAPARLVEDTRLVMRAKAVGGPKRKDSKKQAQVQKERKKRDAGHKYSQVVTVHTRVQVEKGFISERKHRRSFIVVPLKDDVIELEGTVVVHSRNVFKVLLSNGAEVQCTLAGKLRMNNIKVMEGDAVTVEMSPFDLTKGRIVFRTIKMPGED</sequence>
<evidence type="ECO:0000313" key="11">
    <source>
        <dbReference type="Proteomes" id="UP001642484"/>
    </source>
</evidence>
<gene>
    <name evidence="9" type="ORF">CCMP2556_LOCUS15196</name>
    <name evidence="10" type="ORF">CCMP2556_LOCUS15330</name>
</gene>
<evidence type="ECO:0000256" key="7">
    <source>
        <dbReference type="SAM" id="MobiDB-lite"/>
    </source>
</evidence>
<reference evidence="10 11" key="1">
    <citation type="submission" date="2024-02" db="EMBL/GenBank/DDBJ databases">
        <authorList>
            <person name="Chen Y."/>
            <person name="Shah S."/>
            <person name="Dougan E. K."/>
            <person name="Thang M."/>
            <person name="Chan C."/>
        </authorList>
    </citation>
    <scope>NUCLEOTIDE SEQUENCE [LARGE SCALE GENOMIC DNA]</scope>
</reference>
<evidence type="ECO:0000256" key="5">
    <source>
        <dbReference type="ARBA" id="ARBA00022917"/>
    </source>
</evidence>
<keyword evidence="5 6" id="KW-0648">Protein biosynthesis</keyword>
<feature type="domain" description="S1-like" evidence="8">
    <location>
        <begin position="146"/>
        <end position="196"/>
    </location>
</feature>
<dbReference type="EMBL" id="CAXAMN010008002">
    <property type="protein sequence ID" value="CAK9023722.1"/>
    <property type="molecule type" value="Genomic_DNA"/>
</dbReference>
<evidence type="ECO:0000313" key="9">
    <source>
        <dbReference type="EMBL" id="CAK9023330.1"/>
    </source>
</evidence>
<evidence type="ECO:0000256" key="3">
    <source>
        <dbReference type="ARBA" id="ARBA00011599"/>
    </source>
</evidence>
<dbReference type="PROSITE" id="PS50832">
    <property type="entry name" value="S1_IF1_TYPE"/>
    <property type="match status" value="1"/>
</dbReference>
<keyword evidence="4 6" id="KW-0396">Initiation factor</keyword>
<keyword evidence="11" id="KW-1185">Reference proteome</keyword>
<dbReference type="SUPFAM" id="SSF50249">
    <property type="entry name" value="Nucleic acid-binding proteins"/>
    <property type="match status" value="1"/>
</dbReference>
<organism evidence="10 11">
    <name type="scientific">Durusdinium trenchii</name>
    <dbReference type="NCBI Taxonomy" id="1381693"/>
    <lineage>
        <taxon>Eukaryota</taxon>
        <taxon>Sar</taxon>
        <taxon>Alveolata</taxon>
        <taxon>Dinophyceae</taxon>
        <taxon>Suessiales</taxon>
        <taxon>Symbiodiniaceae</taxon>
        <taxon>Durusdinium</taxon>
    </lineage>
</organism>
<dbReference type="EMBL" id="CAXAMN010007891">
    <property type="protein sequence ID" value="CAK9023330.1"/>
    <property type="molecule type" value="Genomic_DNA"/>
</dbReference>
<evidence type="ECO:0000256" key="6">
    <source>
        <dbReference type="PROSITE-ProRule" id="PRU00181"/>
    </source>
</evidence>
<dbReference type="Pfam" id="PF01176">
    <property type="entry name" value="eIF-1a"/>
    <property type="match status" value="1"/>
</dbReference>
<dbReference type="PANTHER" id="PTHR33370:SF1">
    <property type="entry name" value="TRANSLATION INITIATION FACTOR IF-1, CHLOROPLASTIC"/>
    <property type="match status" value="1"/>
</dbReference>
<feature type="region of interest" description="Disordered" evidence="7">
    <location>
        <begin position="68"/>
        <end position="95"/>
    </location>
</feature>
<protein>
    <recommendedName>
        <fullName evidence="8">S1-like domain-containing protein</fullName>
    </recommendedName>
</protein>
<dbReference type="HAMAP" id="MF_00075">
    <property type="entry name" value="IF_1"/>
    <property type="match status" value="1"/>
</dbReference>
<dbReference type="Gene3D" id="2.40.50.140">
    <property type="entry name" value="Nucleic acid-binding proteins"/>
    <property type="match status" value="1"/>
</dbReference>
<comment type="similarity">
    <text evidence="2">Belongs to the IF-1 family.</text>
</comment>
<proteinExistence type="inferred from homology"/>
<accession>A0ABP0KCB4</accession>
<evidence type="ECO:0000259" key="8">
    <source>
        <dbReference type="PROSITE" id="PS50832"/>
    </source>
</evidence>